<dbReference type="GO" id="GO:0003964">
    <property type="term" value="F:RNA-directed DNA polymerase activity"/>
    <property type="evidence" value="ECO:0007669"/>
    <property type="project" value="UniProtKB-KW"/>
</dbReference>
<keyword evidence="3" id="KW-0695">RNA-directed DNA polymerase</keyword>
<dbReference type="InterPro" id="IPR000477">
    <property type="entry name" value="RT_dom"/>
</dbReference>
<dbReference type="CDD" id="cd01646">
    <property type="entry name" value="RT_Bac_retron_I"/>
    <property type="match status" value="1"/>
</dbReference>
<dbReference type="Proteomes" id="UP000276194">
    <property type="component" value="Unassembled WGS sequence"/>
</dbReference>
<keyword evidence="3" id="KW-0548">Nucleotidyltransferase</keyword>
<name>A0A3M5ISE5_PSEA0</name>
<evidence type="ECO:0000259" key="2">
    <source>
        <dbReference type="PROSITE" id="PS50878"/>
    </source>
</evidence>
<keyword evidence="3" id="KW-0808">Transferase</keyword>
<dbReference type="InterPro" id="IPR043502">
    <property type="entry name" value="DNA/RNA_pol_sf"/>
</dbReference>
<dbReference type="EMBL" id="RBTD01000415">
    <property type="protein sequence ID" value="RMT13896.1"/>
    <property type="molecule type" value="Genomic_DNA"/>
</dbReference>
<accession>A0A3M5ISE5</accession>
<dbReference type="PANTHER" id="PTHR34047:SF8">
    <property type="entry name" value="PROTEIN YKFC"/>
    <property type="match status" value="1"/>
</dbReference>
<evidence type="ECO:0000256" key="1">
    <source>
        <dbReference type="ARBA" id="ARBA00034120"/>
    </source>
</evidence>
<reference evidence="3 4" key="1">
    <citation type="submission" date="2018-08" db="EMBL/GenBank/DDBJ databases">
        <title>Recombination of ecologically and evolutionarily significant loci maintains genetic cohesion in the Pseudomonas syringae species complex.</title>
        <authorList>
            <person name="Dillon M."/>
            <person name="Thakur S."/>
            <person name="Almeida R.N.D."/>
            <person name="Weir B.S."/>
            <person name="Guttman D.S."/>
        </authorList>
    </citation>
    <scope>NUCLEOTIDE SEQUENCE [LARGE SCALE GENOMIC DNA]</scope>
    <source>
        <strain evidence="3 4">ICMP 6941</strain>
    </source>
</reference>
<comment type="similarity">
    <text evidence="1">Belongs to the bacterial reverse transcriptase family.</text>
</comment>
<dbReference type="SUPFAM" id="SSF56672">
    <property type="entry name" value="DNA/RNA polymerases"/>
    <property type="match status" value="1"/>
</dbReference>
<dbReference type="InterPro" id="IPR051083">
    <property type="entry name" value="GrpII_Intron_Splice-Mob/Def"/>
</dbReference>
<sequence length="486" mass="54944">MLCHHLDRCSPDCYCSPVRPTPRGRHVRLGGQMSAARSFKRHFARKPLLRIYTDKIKKSGAIGLDRTRPAKLDARLNDELELIIQKVQQGKYRFTAFKEKLILKGAASPPRQISIPTARDRIVLRALCECLAEIYPTARLSLPQVVIEDLKVALASGIYAEYAKIDLKNFYPSIPHTLIDAAIRKKIRKPELKHLITTAITTPTVSESRGRKDTPNSTIGVPQGLAISNMLAEIALQDIDLMVNGRPGIWYKRYVDDILILTPAGQAEAVAKELMAGLQSLRLHPHPFGPDSKSKFAPLTDPFSFLGYQVEGGHVIIRRDSILRFESSIANIFTAYRHKVATARSPKDMERARAYCEWKVNLRITGCFFEGKRRGWASYFSQITSTAQLRAVNHTIRNLTKRSSLEGKIKLKSLIKTFYELKRGRASNHSYIPNLDDHSIADKRKVLALWIGDDVKKLRDDQIERLFAIKVSKAVRELEQDIAQTS</sequence>
<dbReference type="Pfam" id="PF00078">
    <property type="entry name" value="RVT_1"/>
    <property type="match status" value="1"/>
</dbReference>
<proteinExistence type="inferred from homology"/>
<organism evidence="3 4">
    <name type="scientific">Pseudomonas amygdali pv. mori</name>
    <dbReference type="NCBI Taxonomy" id="34065"/>
    <lineage>
        <taxon>Bacteria</taxon>
        <taxon>Pseudomonadati</taxon>
        <taxon>Pseudomonadota</taxon>
        <taxon>Gammaproteobacteria</taxon>
        <taxon>Pseudomonadales</taxon>
        <taxon>Pseudomonadaceae</taxon>
        <taxon>Pseudomonas</taxon>
        <taxon>Pseudomonas amygdali</taxon>
    </lineage>
</organism>
<evidence type="ECO:0000313" key="3">
    <source>
        <dbReference type="EMBL" id="RMT13896.1"/>
    </source>
</evidence>
<gene>
    <name evidence="3" type="ORF">ALP52_01735</name>
</gene>
<dbReference type="AlphaFoldDB" id="A0A3M5ISE5"/>
<protein>
    <submittedName>
        <fullName evidence="3">Putative reverse transcriptase</fullName>
    </submittedName>
</protein>
<dbReference type="PANTHER" id="PTHR34047">
    <property type="entry name" value="NUCLEAR INTRON MATURASE 1, MITOCHONDRIAL-RELATED"/>
    <property type="match status" value="1"/>
</dbReference>
<feature type="domain" description="Reverse transcriptase" evidence="2">
    <location>
        <begin position="83"/>
        <end position="310"/>
    </location>
</feature>
<dbReference type="PROSITE" id="PS50878">
    <property type="entry name" value="RT_POL"/>
    <property type="match status" value="1"/>
</dbReference>
<evidence type="ECO:0000313" key="4">
    <source>
        <dbReference type="Proteomes" id="UP000276194"/>
    </source>
</evidence>
<comment type="caution">
    <text evidence="3">The sequence shown here is derived from an EMBL/GenBank/DDBJ whole genome shotgun (WGS) entry which is preliminary data.</text>
</comment>